<dbReference type="GO" id="GO:0016554">
    <property type="term" value="P:cytidine to uridine editing"/>
    <property type="evidence" value="ECO:0007669"/>
    <property type="project" value="TreeGrafter"/>
</dbReference>
<dbReference type="STRING" id="218851.A0A2G5F7M3"/>
<dbReference type="InterPro" id="IPR035979">
    <property type="entry name" value="RBD_domain_sf"/>
</dbReference>
<name>A0A2G5F7M3_AQUCA</name>
<evidence type="ECO:0000313" key="5">
    <source>
        <dbReference type="Proteomes" id="UP000230069"/>
    </source>
</evidence>
<dbReference type="AlphaFoldDB" id="A0A2G5F7M3"/>
<keyword evidence="1 2" id="KW-0694">RNA-binding</keyword>
<dbReference type="PANTHER" id="PTHR48029">
    <property type="entry name" value="NUCLEOLAR PROTEIN 8"/>
    <property type="match status" value="1"/>
</dbReference>
<protein>
    <recommendedName>
        <fullName evidence="3">RRM domain-containing protein</fullName>
    </recommendedName>
</protein>
<dbReference type="Proteomes" id="UP000230069">
    <property type="component" value="Unassembled WGS sequence"/>
</dbReference>
<dbReference type="PROSITE" id="PS50102">
    <property type="entry name" value="RRM"/>
    <property type="match status" value="1"/>
</dbReference>
<dbReference type="InterPro" id="IPR000504">
    <property type="entry name" value="RRM_dom"/>
</dbReference>
<dbReference type="SUPFAM" id="SSF54928">
    <property type="entry name" value="RNA-binding domain, RBD"/>
    <property type="match status" value="1"/>
</dbReference>
<evidence type="ECO:0000259" key="3">
    <source>
        <dbReference type="PROSITE" id="PS50102"/>
    </source>
</evidence>
<gene>
    <name evidence="4" type="ORF">AQUCO_00201328v1</name>
</gene>
<keyword evidence="5" id="KW-1185">Reference proteome</keyword>
<reference evidence="4 5" key="1">
    <citation type="submission" date="2017-09" db="EMBL/GenBank/DDBJ databases">
        <title>WGS assembly of Aquilegia coerulea Goldsmith.</title>
        <authorList>
            <person name="Hodges S."/>
            <person name="Kramer E."/>
            <person name="Nordborg M."/>
            <person name="Tomkins J."/>
            <person name="Borevitz J."/>
            <person name="Derieg N."/>
            <person name="Yan J."/>
            <person name="Mihaltcheva S."/>
            <person name="Hayes R.D."/>
            <person name="Rokhsar D."/>
        </authorList>
    </citation>
    <scope>NUCLEOTIDE SEQUENCE [LARGE SCALE GENOMIC DNA]</scope>
    <source>
        <strain evidence="5">cv. Goldsmith</strain>
    </source>
</reference>
<evidence type="ECO:0000256" key="1">
    <source>
        <dbReference type="ARBA" id="ARBA00022884"/>
    </source>
</evidence>
<dbReference type="GO" id="GO:1900871">
    <property type="term" value="P:chloroplast mRNA modification"/>
    <property type="evidence" value="ECO:0007669"/>
    <property type="project" value="TreeGrafter"/>
</dbReference>
<feature type="domain" description="RRM" evidence="3">
    <location>
        <begin position="77"/>
        <end position="155"/>
    </location>
</feature>
<dbReference type="Gene3D" id="3.30.70.330">
    <property type="match status" value="1"/>
</dbReference>
<proteinExistence type="predicted"/>
<accession>A0A2G5F7M3</accession>
<evidence type="ECO:0000313" key="4">
    <source>
        <dbReference type="EMBL" id="PIA63926.1"/>
    </source>
</evidence>
<dbReference type="InParanoid" id="A0A2G5F7M3"/>
<dbReference type="GO" id="GO:0003723">
    <property type="term" value="F:RNA binding"/>
    <property type="evidence" value="ECO:0007669"/>
    <property type="project" value="UniProtKB-UniRule"/>
</dbReference>
<evidence type="ECO:0000256" key="2">
    <source>
        <dbReference type="PROSITE-ProRule" id="PRU00176"/>
    </source>
</evidence>
<sequence>MAASLTLTVSTPLTSSSLRNAKDIPFSSLNSIYVSSSSLFQRNFTSLSLSTSKCRSRHRRFVVSCHLVPSPPEQVSTKLYVSGLSFRTTEETLRNAFQDFGQLVEVNLVMDRIANRPRGFAFLRYATVEESKKAIEGMHGKFLDGRVIFVEVSKPKSELRQGFKQTR</sequence>
<dbReference type="EMBL" id="KZ305019">
    <property type="protein sequence ID" value="PIA63926.1"/>
    <property type="molecule type" value="Genomic_DNA"/>
</dbReference>
<dbReference type="OrthoDB" id="439808at2759"/>
<dbReference type="GO" id="GO:0009507">
    <property type="term" value="C:chloroplast"/>
    <property type="evidence" value="ECO:0007669"/>
    <property type="project" value="TreeGrafter"/>
</dbReference>
<dbReference type="Pfam" id="PF00076">
    <property type="entry name" value="RRM_1"/>
    <property type="match status" value="1"/>
</dbReference>
<dbReference type="PANTHER" id="PTHR48029:SF1">
    <property type="entry name" value="NUCLEOLAR PROTEIN 8"/>
    <property type="match status" value="1"/>
</dbReference>
<organism evidence="4 5">
    <name type="scientific">Aquilegia coerulea</name>
    <name type="common">Rocky mountain columbine</name>
    <dbReference type="NCBI Taxonomy" id="218851"/>
    <lineage>
        <taxon>Eukaryota</taxon>
        <taxon>Viridiplantae</taxon>
        <taxon>Streptophyta</taxon>
        <taxon>Embryophyta</taxon>
        <taxon>Tracheophyta</taxon>
        <taxon>Spermatophyta</taxon>
        <taxon>Magnoliopsida</taxon>
        <taxon>Ranunculales</taxon>
        <taxon>Ranunculaceae</taxon>
        <taxon>Thalictroideae</taxon>
        <taxon>Aquilegia</taxon>
    </lineage>
</organism>
<dbReference type="InterPro" id="IPR012677">
    <property type="entry name" value="Nucleotide-bd_a/b_plait_sf"/>
</dbReference>
<dbReference type="SMART" id="SM00360">
    <property type="entry name" value="RRM"/>
    <property type="match status" value="1"/>
</dbReference>